<sequence length="150" mass="17204">MQSPFPRGKPRVWRKDFSYSTLPQQWAMYRFVAPGNGIDYIGITNNLYRRAANHRSKPKVYLPDIHEIHYQIPREGVHYDELRAWEIHKIAQHEPRLVGNMGGGGKTPTIVIYGEEVAIEDGESAEDAAERVGLFQEFLDIFRSRFGSSG</sequence>
<accession>A0ABT1G8J3</accession>
<dbReference type="EMBL" id="JALJYF010000002">
    <property type="protein sequence ID" value="MCP1727625.1"/>
    <property type="molecule type" value="Genomic_DNA"/>
</dbReference>
<protein>
    <recommendedName>
        <fullName evidence="3">GIY-YIG domain-containing protein</fullName>
    </recommendedName>
</protein>
<evidence type="ECO:0008006" key="3">
    <source>
        <dbReference type="Google" id="ProtNLM"/>
    </source>
</evidence>
<dbReference type="Proteomes" id="UP001523550">
    <property type="component" value="Unassembled WGS sequence"/>
</dbReference>
<evidence type="ECO:0000313" key="1">
    <source>
        <dbReference type="EMBL" id="MCP1727625.1"/>
    </source>
</evidence>
<name>A0ABT1G8J3_9GAMM</name>
<gene>
    <name evidence="1" type="ORF">J2T60_001625</name>
</gene>
<reference evidence="1 2" key="1">
    <citation type="submission" date="2022-03" db="EMBL/GenBank/DDBJ databases">
        <title>Genomic Encyclopedia of Type Strains, Phase III (KMG-III): the genomes of soil and plant-associated and newly described type strains.</title>
        <authorList>
            <person name="Whitman W."/>
        </authorList>
    </citation>
    <scope>NUCLEOTIDE SEQUENCE [LARGE SCALE GENOMIC DNA]</scope>
    <source>
        <strain evidence="1 2">BSker1</strain>
    </source>
</reference>
<comment type="caution">
    <text evidence="1">The sequence shown here is derived from an EMBL/GenBank/DDBJ whole genome shotgun (WGS) entry which is preliminary data.</text>
</comment>
<dbReference type="InterPro" id="IPR035901">
    <property type="entry name" value="GIY-YIG_endonuc_sf"/>
</dbReference>
<evidence type="ECO:0000313" key="2">
    <source>
        <dbReference type="Proteomes" id="UP001523550"/>
    </source>
</evidence>
<organism evidence="1 2">
    <name type="scientific">Natronospira proteinivora</name>
    <dbReference type="NCBI Taxonomy" id="1807133"/>
    <lineage>
        <taxon>Bacteria</taxon>
        <taxon>Pseudomonadati</taxon>
        <taxon>Pseudomonadota</taxon>
        <taxon>Gammaproteobacteria</taxon>
        <taxon>Natronospirales</taxon>
        <taxon>Natronospiraceae</taxon>
        <taxon>Natronospira</taxon>
    </lineage>
</organism>
<dbReference type="RefSeq" id="WP_253448121.1">
    <property type="nucleotide sequence ID" value="NZ_JALJYF010000002.1"/>
</dbReference>
<proteinExistence type="predicted"/>
<keyword evidence="2" id="KW-1185">Reference proteome</keyword>
<dbReference type="SUPFAM" id="SSF82771">
    <property type="entry name" value="GIY-YIG endonuclease"/>
    <property type="match status" value="1"/>
</dbReference>